<gene>
    <name evidence="2" type="ORF">PTTW11_03672</name>
</gene>
<dbReference type="Gene3D" id="2.60.120.650">
    <property type="entry name" value="Cupin"/>
    <property type="match status" value="1"/>
</dbReference>
<accession>A0A6S6VUN6</accession>
<dbReference type="PROSITE" id="PS51184">
    <property type="entry name" value="JMJC"/>
    <property type="match status" value="1"/>
</dbReference>
<evidence type="ECO:0000313" key="3">
    <source>
        <dbReference type="Proteomes" id="UP000472372"/>
    </source>
</evidence>
<evidence type="ECO:0000256" key="1">
    <source>
        <dbReference type="SAM" id="MobiDB-lite"/>
    </source>
</evidence>
<feature type="compositionally biased region" description="Polar residues" evidence="1">
    <location>
        <begin position="1"/>
        <end position="29"/>
    </location>
</feature>
<dbReference type="Proteomes" id="UP000472372">
    <property type="component" value="Chromosome 3"/>
</dbReference>
<name>A0A6S6VUN6_9PLEO</name>
<proteinExistence type="predicted"/>
<sequence length="477" mass="53815">MTSSAQRVSVTSTSSQMQLRGRSNNTSSDDTNHLTRRVVSSSTQQHVLETPIASSLSLHNQDLVDVMFELQPFQADSLADLAFNMALGGLIHPLHENELKHLRKENDGIYGPRQWDTPFLSEKLPFTFFSLPSPVAIQKAIRNDIGGENYFRFTSSYGSSAEDAAAIIELLDNITNPRFTSPGAIVQMTSPSINHAKHWKPSWENDCMLSQSNVQVTVAPSGQIFELEYHEHYFSTTLFTGSKVFLAFPPHQINLDYMRHTFQGKRTRLTSLAILREMQQGIAIIQKRGQVLLIPPFWSVMTICTETSVSAGFFVATASAFMSRIHNMDLWLSECLFWPTLAQRQTHLVPYVEELARHFSAIMSSDVKQLKPVKSVQQAICLEWGKVSTGKGGEKYENMQEKVGGLLRCIMDDGKRMKIASVFAEVLVRFCEVKQRKSGRCRLCSVRVDELQRVDGETPDGRLERHVRSVHCHFDLS</sequence>
<dbReference type="InterPro" id="IPR003347">
    <property type="entry name" value="JmjC_dom"/>
</dbReference>
<organism evidence="2 3">
    <name type="scientific">Pyrenophora teres f. teres</name>
    <dbReference type="NCBI Taxonomy" id="97479"/>
    <lineage>
        <taxon>Eukaryota</taxon>
        <taxon>Fungi</taxon>
        <taxon>Dikarya</taxon>
        <taxon>Ascomycota</taxon>
        <taxon>Pezizomycotina</taxon>
        <taxon>Dothideomycetes</taxon>
        <taxon>Pleosporomycetidae</taxon>
        <taxon>Pleosporales</taxon>
        <taxon>Pleosporineae</taxon>
        <taxon>Pleosporaceae</taxon>
        <taxon>Pyrenophora</taxon>
    </lineage>
</organism>
<reference evidence="2" key="1">
    <citation type="submission" date="2021-02" db="EMBL/GenBank/DDBJ databases">
        <authorList>
            <person name="Syme A R."/>
            <person name="Syme A R."/>
            <person name="Moolhuijzen P."/>
        </authorList>
    </citation>
    <scope>NUCLEOTIDE SEQUENCE</scope>
    <source>
        <strain evidence="2">W1-1</strain>
    </source>
</reference>
<dbReference type="AlphaFoldDB" id="A0A6S6VUN6"/>
<evidence type="ECO:0000313" key="2">
    <source>
        <dbReference type="EMBL" id="CAE7023881.1"/>
    </source>
</evidence>
<dbReference type="EMBL" id="HG992979">
    <property type="protein sequence ID" value="CAE7023881.1"/>
    <property type="molecule type" value="Genomic_DNA"/>
</dbReference>
<protein>
    <submittedName>
        <fullName evidence="2">Uncharacterized protein</fullName>
    </submittedName>
</protein>
<feature type="region of interest" description="Disordered" evidence="1">
    <location>
        <begin position="1"/>
        <end position="33"/>
    </location>
</feature>